<dbReference type="Proteomes" id="UP000614350">
    <property type="component" value="Unassembled WGS sequence"/>
</dbReference>
<dbReference type="GO" id="GO:0005737">
    <property type="term" value="C:cytoplasm"/>
    <property type="evidence" value="ECO:0007669"/>
    <property type="project" value="UniProtKB-SubCell"/>
</dbReference>
<reference evidence="10" key="1">
    <citation type="journal article" date="2020" name="G3 (Bethesda)">
        <title>High-Quality Assemblies for Three Invasive Social Wasps from the &lt;i&gt;Vespula&lt;/i&gt; Genus.</title>
        <authorList>
            <person name="Harrop T.W.R."/>
            <person name="Guhlin J."/>
            <person name="McLaughlin G.M."/>
            <person name="Permina E."/>
            <person name="Stockwell P."/>
            <person name="Gilligan J."/>
            <person name="Le Lec M.F."/>
            <person name="Gruber M.A.M."/>
            <person name="Quinn O."/>
            <person name="Lovegrove M."/>
            <person name="Duncan E.J."/>
            <person name="Remnant E.J."/>
            <person name="Van Eeckhoven J."/>
            <person name="Graham B."/>
            <person name="Knapp R.A."/>
            <person name="Langford K.W."/>
            <person name="Kronenberg Z."/>
            <person name="Press M.O."/>
            <person name="Eacker S.M."/>
            <person name="Wilson-Rankin E.E."/>
            <person name="Purcell J."/>
            <person name="Lester P.J."/>
            <person name="Dearden P.K."/>
        </authorList>
    </citation>
    <scope>NUCLEOTIDE SEQUENCE</scope>
    <source>
        <strain evidence="10">Marl-1</strain>
    </source>
</reference>
<dbReference type="CDD" id="cd04658">
    <property type="entry name" value="Piwi_piwi-like_Euk"/>
    <property type="match status" value="1"/>
</dbReference>
<sequence length="935" mass="106682">MTDKSDDERNKPGIGRGTLLLQKIREQLVENESNIVDTSNITNQQESISQVQALDTTLPFTGRGKALLFSSTKIEKEKEKSSLFEVLPTIGKGRASPLGLFKKIITSGQPLMTEQQVNTKESIVEKQQSNKKQAVIVQDQIASCSDNAGILGRLSQLSVYETTPATTTPNQELQVINRQGTSGEVVDIFANYIDLKLDPGRGLFQYEVKFNPDIDSRALRRKLLNQHAAKLGHTLSFDGVLLYLPHKFPQEKIVYKSNHPLDGSPVILTLIFKKKEKMSESVQFFNVLFGRIMRALNLVRIGRQNFNPACAHTVPQHQLEVWPGYVTAINEYESGLKLCIDAKHRVMRMETVRDLMIEIHKKNQQHYKDYITMEVVGSSVLTRYNNKTYRIDDIAWDKNPMFQFERQGIKTTIIDYYKNHWSLEIKDKTQPLLVHRSKEKLSTGQTHEKLTLLVPELCYVAGLTDSIRSDCRIMKDLNTITKVSPNSRRDIIRNFLQEIKKNSVTQEILSAWGLQLDNDLTHLKGRVLMPERIYFGKNKMIQGKPNAEWNIEMVNNHALRAPSLTNWCIFYSQRDTKYTTAFIKMLLDISLNLGLQISSPREISLKDDRTDTYLRELRHIINDDIEMVVIVFPSNRTDRYSAIKKLCCVEKPIPSQVIMSRTLSRPDKLRSITQKIALQMNCKLGGALWAVNIPFDKCMVCGIDVYHPGFGTGRRGSVAGFVASMDKLLTSWYSKICLQGAHQEIIDLLQICLISAINAFKKRNGNNPNRIIVYRDGVGDGQIDTIAKYEVKQLLATFTHIDPDYKPQLSVIVVQKRINTRLFCENQGNLINPISGTVIDFSITRPNFYDFFLIPQSIRAGTVTPTHYIVAYDGSNMKPDHIQRFTYKLCHLYYNWPGTIRVPAPCQYAHKLVSLVGQNIQMEPDSSLCNYLFYL</sequence>
<dbReference type="InterPro" id="IPR003165">
    <property type="entry name" value="Piwi"/>
</dbReference>
<keyword evidence="6" id="KW-0943">RNA-mediated gene silencing</keyword>
<feature type="domain" description="PAZ" evidence="8">
    <location>
        <begin position="355"/>
        <end position="462"/>
    </location>
</feature>
<comment type="subcellular location">
    <subcellularLocation>
        <location evidence="1">Cytoplasm</location>
    </subcellularLocation>
</comment>
<evidence type="ECO:0008006" key="12">
    <source>
        <dbReference type="Google" id="ProtNLM"/>
    </source>
</evidence>
<dbReference type="FunFam" id="3.30.420.10:FF:000014">
    <property type="entry name" value="Piwi-like RNA-mediated gene silencing 1"/>
    <property type="match status" value="1"/>
</dbReference>
<dbReference type="InterPro" id="IPR012337">
    <property type="entry name" value="RNaseH-like_sf"/>
</dbReference>
<name>A0A834KHU8_VESVU</name>
<keyword evidence="5" id="KW-0694">RNA-binding</keyword>
<dbReference type="GO" id="GO:0030154">
    <property type="term" value="P:cell differentiation"/>
    <property type="evidence" value="ECO:0007669"/>
    <property type="project" value="UniProtKB-KW"/>
</dbReference>
<keyword evidence="11" id="KW-1185">Reference proteome</keyword>
<evidence type="ECO:0000313" key="11">
    <source>
        <dbReference type="Proteomes" id="UP000614350"/>
    </source>
</evidence>
<evidence type="ECO:0000259" key="8">
    <source>
        <dbReference type="PROSITE" id="PS50821"/>
    </source>
</evidence>
<comment type="caution">
    <text evidence="10">The sequence shown here is derived from an EMBL/GenBank/DDBJ whole genome shotgun (WGS) entry which is preliminary data.</text>
</comment>
<dbReference type="Gene3D" id="3.40.50.2300">
    <property type="match status" value="1"/>
</dbReference>
<dbReference type="InterPro" id="IPR036085">
    <property type="entry name" value="PAZ_dom_sf"/>
</dbReference>
<dbReference type="CDD" id="cd02845">
    <property type="entry name" value="PAZ_piwi_like"/>
    <property type="match status" value="1"/>
</dbReference>
<keyword evidence="4" id="KW-0221">Differentiation</keyword>
<dbReference type="EMBL" id="JACSEA010000002">
    <property type="protein sequence ID" value="KAF7408249.1"/>
    <property type="molecule type" value="Genomic_DNA"/>
</dbReference>
<accession>A0A834KHU8</accession>
<dbReference type="SUPFAM" id="SSF53098">
    <property type="entry name" value="Ribonuclease H-like"/>
    <property type="match status" value="1"/>
</dbReference>
<proteinExistence type="inferred from homology"/>
<dbReference type="Pfam" id="PF23278">
    <property type="entry name" value="Piwi_N"/>
    <property type="match status" value="1"/>
</dbReference>
<evidence type="ECO:0000256" key="7">
    <source>
        <dbReference type="ARBA" id="ARBA00038291"/>
    </source>
</evidence>
<dbReference type="SMART" id="SM00949">
    <property type="entry name" value="PAZ"/>
    <property type="match status" value="1"/>
</dbReference>
<evidence type="ECO:0000256" key="1">
    <source>
        <dbReference type="ARBA" id="ARBA00004496"/>
    </source>
</evidence>
<evidence type="ECO:0000256" key="2">
    <source>
        <dbReference type="ARBA" id="ARBA00022473"/>
    </source>
</evidence>
<dbReference type="PROSITE" id="PS50822">
    <property type="entry name" value="PIWI"/>
    <property type="match status" value="1"/>
</dbReference>
<evidence type="ECO:0000313" key="10">
    <source>
        <dbReference type="EMBL" id="KAF7408249.1"/>
    </source>
</evidence>
<keyword evidence="3" id="KW-0963">Cytoplasm</keyword>
<dbReference type="SUPFAM" id="SSF101690">
    <property type="entry name" value="PAZ domain"/>
    <property type="match status" value="1"/>
</dbReference>
<organism evidence="10 11">
    <name type="scientific">Vespula vulgaris</name>
    <name type="common">Yellow jacket</name>
    <name type="synonym">Wasp</name>
    <dbReference type="NCBI Taxonomy" id="7454"/>
    <lineage>
        <taxon>Eukaryota</taxon>
        <taxon>Metazoa</taxon>
        <taxon>Ecdysozoa</taxon>
        <taxon>Arthropoda</taxon>
        <taxon>Hexapoda</taxon>
        <taxon>Insecta</taxon>
        <taxon>Pterygota</taxon>
        <taxon>Neoptera</taxon>
        <taxon>Endopterygota</taxon>
        <taxon>Hymenoptera</taxon>
        <taxon>Apocrita</taxon>
        <taxon>Aculeata</taxon>
        <taxon>Vespoidea</taxon>
        <taxon>Vespidae</taxon>
        <taxon>Vespinae</taxon>
        <taxon>Vespula</taxon>
    </lineage>
</organism>
<dbReference type="FunFam" id="2.170.260.10:FF:000003">
    <property type="entry name" value="Piwi-like RNA-mediated gene silencing 2"/>
    <property type="match status" value="1"/>
</dbReference>
<dbReference type="GO" id="GO:0003723">
    <property type="term" value="F:RNA binding"/>
    <property type="evidence" value="ECO:0007669"/>
    <property type="project" value="UniProtKB-KW"/>
</dbReference>
<dbReference type="Pfam" id="PF02171">
    <property type="entry name" value="Piwi"/>
    <property type="match status" value="1"/>
</dbReference>
<evidence type="ECO:0000256" key="3">
    <source>
        <dbReference type="ARBA" id="ARBA00022490"/>
    </source>
</evidence>
<dbReference type="Gene3D" id="2.170.260.10">
    <property type="entry name" value="paz domain"/>
    <property type="match status" value="1"/>
</dbReference>
<evidence type="ECO:0000256" key="5">
    <source>
        <dbReference type="ARBA" id="ARBA00022884"/>
    </source>
</evidence>
<dbReference type="GO" id="GO:0140965">
    <property type="term" value="P:secondary piRNA processing"/>
    <property type="evidence" value="ECO:0007669"/>
    <property type="project" value="UniProtKB-ARBA"/>
</dbReference>
<keyword evidence="2" id="KW-0217">Developmental protein</keyword>
<evidence type="ECO:0000256" key="4">
    <source>
        <dbReference type="ARBA" id="ARBA00022782"/>
    </source>
</evidence>
<evidence type="ECO:0000256" key="6">
    <source>
        <dbReference type="ARBA" id="ARBA00023158"/>
    </source>
</evidence>
<dbReference type="Pfam" id="PF02170">
    <property type="entry name" value="PAZ"/>
    <property type="match status" value="1"/>
</dbReference>
<feature type="domain" description="Piwi" evidence="9">
    <location>
        <begin position="627"/>
        <end position="921"/>
    </location>
</feature>
<dbReference type="InterPro" id="IPR036397">
    <property type="entry name" value="RNaseH_sf"/>
</dbReference>
<dbReference type="Gene3D" id="3.30.420.10">
    <property type="entry name" value="Ribonuclease H-like superfamily/Ribonuclease H"/>
    <property type="match status" value="1"/>
</dbReference>
<dbReference type="AlphaFoldDB" id="A0A834KHU8"/>
<dbReference type="SMART" id="SM00950">
    <property type="entry name" value="Piwi"/>
    <property type="match status" value="1"/>
</dbReference>
<dbReference type="PANTHER" id="PTHR22891">
    <property type="entry name" value="EUKARYOTIC TRANSLATION INITIATION FACTOR 2C"/>
    <property type="match status" value="1"/>
</dbReference>
<protein>
    <recommendedName>
        <fullName evidence="12">Piwi-like protein 1</fullName>
    </recommendedName>
</protein>
<dbReference type="PROSITE" id="PS50821">
    <property type="entry name" value="PAZ"/>
    <property type="match status" value="1"/>
</dbReference>
<comment type="similarity">
    <text evidence="7">Belongs to the argonaute family. Piwi subfamily.</text>
</comment>
<evidence type="ECO:0000259" key="9">
    <source>
        <dbReference type="PROSITE" id="PS50822"/>
    </source>
</evidence>
<gene>
    <name evidence="10" type="ORF">HZH66_002786</name>
</gene>
<dbReference type="InterPro" id="IPR003100">
    <property type="entry name" value="PAZ_dom"/>
</dbReference>